<feature type="domain" description="Electron transfer flavoprotein alpha/beta-subunit N-terminal" evidence="6">
    <location>
        <begin position="4"/>
        <end position="187"/>
    </location>
</feature>
<dbReference type="InterPro" id="IPR014730">
    <property type="entry name" value="ETF_a/b_N"/>
</dbReference>
<keyword evidence="5" id="KW-0249">Electron transport</keyword>
<evidence type="ECO:0000256" key="3">
    <source>
        <dbReference type="ARBA" id="ARBA00022630"/>
    </source>
</evidence>
<dbReference type="PANTHER" id="PTHR43153:SF1">
    <property type="entry name" value="ELECTRON TRANSFER FLAVOPROTEIN SUBUNIT ALPHA, MITOCHONDRIAL"/>
    <property type="match status" value="1"/>
</dbReference>
<evidence type="ECO:0000256" key="4">
    <source>
        <dbReference type="ARBA" id="ARBA00022827"/>
    </source>
</evidence>
<dbReference type="InterPro" id="IPR001308">
    <property type="entry name" value="ETF_a/FixB"/>
</dbReference>
<dbReference type="Pfam" id="PF01012">
    <property type="entry name" value="ETF"/>
    <property type="match status" value="1"/>
</dbReference>
<keyword evidence="2" id="KW-0813">Transport</keyword>
<dbReference type="InterPro" id="IPR029035">
    <property type="entry name" value="DHS-like_NAD/FAD-binding_dom"/>
</dbReference>
<dbReference type="InterPro" id="IPR014731">
    <property type="entry name" value="ETF_asu_C"/>
</dbReference>
<dbReference type="PROSITE" id="PS00696">
    <property type="entry name" value="ETF_ALPHA"/>
    <property type="match status" value="1"/>
</dbReference>
<dbReference type="SMART" id="SM00893">
    <property type="entry name" value="ETF"/>
    <property type="match status" value="1"/>
</dbReference>
<evidence type="ECO:0000256" key="2">
    <source>
        <dbReference type="ARBA" id="ARBA00022448"/>
    </source>
</evidence>
<organism evidence="7">
    <name type="scientific">hydrothermal vent metagenome</name>
    <dbReference type="NCBI Taxonomy" id="652676"/>
    <lineage>
        <taxon>unclassified sequences</taxon>
        <taxon>metagenomes</taxon>
        <taxon>ecological metagenomes</taxon>
    </lineage>
</organism>
<protein>
    <submittedName>
        <fullName evidence="7">Electron transfer flavoprotein, alpha subunit</fullName>
    </submittedName>
</protein>
<dbReference type="PANTHER" id="PTHR43153">
    <property type="entry name" value="ELECTRON TRANSFER FLAVOPROTEIN ALPHA"/>
    <property type="match status" value="1"/>
</dbReference>
<dbReference type="Gene3D" id="3.40.50.620">
    <property type="entry name" value="HUPs"/>
    <property type="match status" value="1"/>
</dbReference>
<dbReference type="GO" id="GO:0009055">
    <property type="term" value="F:electron transfer activity"/>
    <property type="evidence" value="ECO:0007669"/>
    <property type="project" value="InterPro"/>
</dbReference>
<dbReference type="PIRSF" id="PIRSF000089">
    <property type="entry name" value="Electra_flavoP_a"/>
    <property type="match status" value="1"/>
</dbReference>
<accession>A0A3B0SGS9</accession>
<dbReference type="Pfam" id="PF00766">
    <property type="entry name" value="ETF_alpha"/>
    <property type="match status" value="1"/>
</dbReference>
<comment type="similarity">
    <text evidence="1">Belongs to the ETF alpha-subunit/FixB family.</text>
</comment>
<dbReference type="GO" id="GO:0050660">
    <property type="term" value="F:flavin adenine dinucleotide binding"/>
    <property type="evidence" value="ECO:0007669"/>
    <property type="project" value="InterPro"/>
</dbReference>
<evidence type="ECO:0000313" key="7">
    <source>
        <dbReference type="EMBL" id="VAV99988.1"/>
    </source>
</evidence>
<dbReference type="Gene3D" id="3.40.50.1220">
    <property type="entry name" value="TPP-binding domain"/>
    <property type="match status" value="1"/>
</dbReference>
<dbReference type="SUPFAM" id="SSF52402">
    <property type="entry name" value="Adenine nucleotide alpha hydrolases-like"/>
    <property type="match status" value="1"/>
</dbReference>
<keyword evidence="4" id="KW-0274">FAD</keyword>
<evidence type="ECO:0000256" key="5">
    <source>
        <dbReference type="ARBA" id="ARBA00022982"/>
    </source>
</evidence>
<proteinExistence type="inferred from homology"/>
<dbReference type="InterPro" id="IPR018206">
    <property type="entry name" value="ETF_asu_C_CS"/>
</dbReference>
<sequence>MAGFLIIAEHINGQMREITGEMIGAAVKLNQKLNAPVCVVVIGAQAPALAKQINQAGVSDILAVKTASDHFSAELYEEIAVRVGTEMRPRAILVGHTISGMAYAAAIAARLGCGFAADVFALEMDNGDLVATRSAYGNKVNLELGFPGKACVTLTLRGATFAPPEGHRTAPIKMLEMDLSGLKRVATHVEYQEAPPSDIDISRAEFILSVGRGIQDQDNLPRFAELSKRLGATFGCSRPIVDAGWLAKPHQVGQSGKVASNCKLYIALGISGAVQHQFGMKHVDTIIAINTDPDAPIFNVATYGATIDLFELTEALERHFN</sequence>
<reference evidence="7" key="1">
    <citation type="submission" date="2018-06" db="EMBL/GenBank/DDBJ databases">
        <authorList>
            <person name="Zhirakovskaya E."/>
        </authorList>
    </citation>
    <scope>NUCLEOTIDE SEQUENCE</scope>
</reference>
<evidence type="ECO:0000256" key="1">
    <source>
        <dbReference type="ARBA" id="ARBA00005817"/>
    </source>
</evidence>
<gene>
    <name evidence="7" type="ORF">MNBD_ALPHA04-593</name>
</gene>
<keyword evidence="3" id="KW-0285">Flavoprotein</keyword>
<dbReference type="GO" id="GO:0033539">
    <property type="term" value="P:fatty acid beta-oxidation using acyl-CoA dehydrogenase"/>
    <property type="evidence" value="ECO:0007669"/>
    <property type="project" value="TreeGrafter"/>
</dbReference>
<dbReference type="InterPro" id="IPR014729">
    <property type="entry name" value="Rossmann-like_a/b/a_fold"/>
</dbReference>
<dbReference type="SUPFAM" id="SSF52467">
    <property type="entry name" value="DHS-like NAD/FAD-binding domain"/>
    <property type="match status" value="1"/>
</dbReference>
<dbReference type="AlphaFoldDB" id="A0A3B0SGS9"/>
<evidence type="ECO:0000259" key="6">
    <source>
        <dbReference type="SMART" id="SM00893"/>
    </source>
</evidence>
<name>A0A3B0SGS9_9ZZZZ</name>
<dbReference type="EMBL" id="UOEF01000294">
    <property type="protein sequence ID" value="VAV99988.1"/>
    <property type="molecule type" value="Genomic_DNA"/>
</dbReference>